<evidence type="ECO:0000256" key="1">
    <source>
        <dbReference type="SAM" id="MobiDB-lite"/>
    </source>
</evidence>
<dbReference type="EMBL" id="AP005102">
    <property type="protein sequence ID" value="BAC83705.1"/>
    <property type="molecule type" value="Genomic_DNA"/>
</dbReference>
<feature type="chain" id="PRO_5004283659" description="Secreted protein" evidence="2">
    <location>
        <begin position="28"/>
        <end position="75"/>
    </location>
</feature>
<dbReference type="AlphaFoldDB" id="Q6Z5S5"/>
<reference evidence="4" key="2">
    <citation type="journal article" date="2008" name="Nucleic Acids Res.">
        <title>The rice annotation project database (RAP-DB): 2008 update.</title>
        <authorList>
            <consortium name="The rice annotation project (RAP)"/>
        </authorList>
    </citation>
    <scope>GENOME REANNOTATION</scope>
    <source>
        <strain evidence="4">cv. Nipponbare</strain>
    </source>
</reference>
<sequence>MLAPYVLNFLLPFLLCPLFLILSLTCSHPLLSNIAAARSERSTGTEAVARAWGSGGRVRRQPGAAKGRRRQHAWG</sequence>
<accession>Q6Z5S5</accession>
<organism evidence="3 4">
    <name type="scientific">Oryza sativa subsp. japonica</name>
    <name type="common">Rice</name>
    <dbReference type="NCBI Taxonomy" id="39947"/>
    <lineage>
        <taxon>Eukaryota</taxon>
        <taxon>Viridiplantae</taxon>
        <taxon>Streptophyta</taxon>
        <taxon>Embryophyta</taxon>
        <taxon>Tracheophyta</taxon>
        <taxon>Spermatophyta</taxon>
        <taxon>Magnoliopsida</taxon>
        <taxon>Liliopsida</taxon>
        <taxon>Poales</taxon>
        <taxon>Poaceae</taxon>
        <taxon>BOP clade</taxon>
        <taxon>Oryzoideae</taxon>
        <taxon>Oryzeae</taxon>
        <taxon>Oryzinae</taxon>
        <taxon>Oryza</taxon>
        <taxon>Oryza sativa</taxon>
    </lineage>
</organism>
<evidence type="ECO:0000313" key="4">
    <source>
        <dbReference type="Proteomes" id="UP000000763"/>
    </source>
</evidence>
<reference evidence="4" key="1">
    <citation type="journal article" date="2005" name="Nature">
        <title>The map-based sequence of the rice genome.</title>
        <authorList>
            <consortium name="International rice genome sequencing project (IRGSP)"/>
            <person name="Matsumoto T."/>
            <person name="Wu J."/>
            <person name="Kanamori H."/>
            <person name="Katayose Y."/>
            <person name="Fujisawa M."/>
            <person name="Namiki N."/>
            <person name="Mizuno H."/>
            <person name="Yamamoto K."/>
            <person name="Antonio B.A."/>
            <person name="Baba T."/>
            <person name="Sakata K."/>
            <person name="Nagamura Y."/>
            <person name="Aoki H."/>
            <person name="Arikawa K."/>
            <person name="Arita K."/>
            <person name="Bito T."/>
            <person name="Chiden Y."/>
            <person name="Fujitsuka N."/>
            <person name="Fukunaka R."/>
            <person name="Hamada M."/>
            <person name="Harada C."/>
            <person name="Hayashi A."/>
            <person name="Hijishita S."/>
            <person name="Honda M."/>
            <person name="Hosokawa S."/>
            <person name="Ichikawa Y."/>
            <person name="Idonuma A."/>
            <person name="Iijima M."/>
            <person name="Ikeda M."/>
            <person name="Ikeno M."/>
            <person name="Ito K."/>
            <person name="Ito S."/>
            <person name="Ito T."/>
            <person name="Ito Y."/>
            <person name="Ito Y."/>
            <person name="Iwabuchi A."/>
            <person name="Kamiya K."/>
            <person name="Karasawa W."/>
            <person name="Kurita K."/>
            <person name="Katagiri S."/>
            <person name="Kikuta A."/>
            <person name="Kobayashi H."/>
            <person name="Kobayashi N."/>
            <person name="Machita K."/>
            <person name="Maehara T."/>
            <person name="Masukawa M."/>
            <person name="Mizubayashi T."/>
            <person name="Mukai Y."/>
            <person name="Nagasaki H."/>
            <person name="Nagata Y."/>
            <person name="Naito S."/>
            <person name="Nakashima M."/>
            <person name="Nakama Y."/>
            <person name="Nakamichi Y."/>
            <person name="Nakamura M."/>
            <person name="Meguro A."/>
            <person name="Negishi M."/>
            <person name="Ohta I."/>
            <person name="Ohta T."/>
            <person name="Okamoto M."/>
            <person name="Ono N."/>
            <person name="Saji S."/>
            <person name="Sakaguchi M."/>
            <person name="Sakai K."/>
            <person name="Shibata M."/>
            <person name="Shimokawa T."/>
            <person name="Song J."/>
            <person name="Takazaki Y."/>
            <person name="Terasawa K."/>
            <person name="Tsugane M."/>
            <person name="Tsuji K."/>
            <person name="Ueda S."/>
            <person name="Waki K."/>
            <person name="Yamagata H."/>
            <person name="Yamamoto M."/>
            <person name="Yamamoto S."/>
            <person name="Yamane H."/>
            <person name="Yoshiki S."/>
            <person name="Yoshihara R."/>
            <person name="Yukawa K."/>
            <person name="Zhong H."/>
            <person name="Yano M."/>
            <person name="Yuan Q."/>
            <person name="Ouyang S."/>
            <person name="Liu J."/>
            <person name="Jones K.M."/>
            <person name="Gansberger K."/>
            <person name="Moffat K."/>
            <person name="Hill J."/>
            <person name="Bera J."/>
            <person name="Fadrosh D."/>
            <person name="Jin S."/>
            <person name="Johri S."/>
            <person name="Kim M."/>
            <person name="Overton L."/>
            <person name="Reardon M."/>
            <person name="Tsitrin T."/>
            <person name="Vuong H."/>
            <person name="Weaver B."/>
            <person name="Ciecko A."/>
            <person name="Tallon L."/>
            <person name="Jackson J."/>
            <person name="Pai G."/>
            <person name="Aken S.V."/>
            <person name="Utterback T."/>
            <person name="Reidmuller S."/>
            <person name="Feldblyum T."/>
            <person name="Hsiao J."/>
            <person name="Zismann V."/>
            <person name="Iobst S."/>
            <person name="de Vazeille A.R."/>
            <person name="Buell C.R."/>
            <person name="Ying K."/>
            <person name="Li Y."/>
            <person name="Lu T."/>
            <person name="Huang Y."/>
            <person name="Zhao Q."/>
            <person name="Feng Q."/>
            <person name="Zhang L."/>
            <person name="Zhu J."/>
            <person name="Weng Q."/>
            <person name="Mu J."/>
            <person name="Lu Y."/>
            <person name="Fan D."/>
            <person name="Liu Y."/>
            <person name="Guan J."/>
            <person name="Zhang Y."/>
            <person name="Yu S."/>
            <person name="Liu X."/>
            <person name="Zhang Y."/>
            <person name="Hong G."/>
            <person name="Han B."/>
            <person name="Choisne N."/>
            <person name="Demange N."/>
            <person name="Orjeda G."/>
            <person name="Samain S."/>
            <person name="Cattolico L."/>
            <person name="Pelletier E."/>
            <person name="Couloux A."/>
            <person name="Segurens B."/>
            <person name="Wincker P."/>
            <person name="D'Hont A."/>
            <person name="Scarpelli C."/>
            <person name="Weissenbach J."/>
            <person name="Salanoubat M."/>
            <person name="Quetier F."/>
            <person name="Yu Y."/>
            <person name="Kim H.R."/>
            <person name="Rambo T."/>
            <person name="Currie J."/>
            <person name="Collura K."/>
            <person name="Luo M."/>
            <person name="Yang T."/>
            <person name="Ammiraju J.S.S."/>
            <person name="Engler F."/>
            <person name="Soderlund C."/>
            <person name="Wing R.A."/>
            <person name="Palmer L.E."/>
            <person name="de la Bastide M."/>
            <person name="Spiegel L."/>
            <person name="Nascimento L."/>
            <person name="Zutavern T."/>
            <person name="O'Shaughnessy A."/>
            <person name="Dike S."/>
            <person name="Dedhia N."/>
            <person name="Preston R."/>
            <person name="Balija V."/>
            <person name="McCombie W.R."/>
            <person name="Chow T."/>
            <person name="Chen H."/>
            <person name="Chung M."/>
            <person name="Chen C."/>
            <person name="Shaw J."/>
            <person name="Wu H."/>
            <person name="Hsiao K."/>
            <person name="Chao Y."/>
            <person name="Chu M."/>
            <person name="Cheng C."/>
            <person name="Hour A."/>
            <person name="Lee P."/>
            <person name="Lin S."/>
            <person name="Lin Y."/>
            <person name="Liou J."/>
            <person name="Liu S."/>
            <person name="Hsing Y."/>
            <person name="Raghuvanshi S."/>
            <person name="Mohanty A."/>
            <person name="Bharti A.K."/>
            <person name="Gaur A."/>
            <person name="Gupta V."/>
            <person name="Kumar D."/>
            <person name="Ravi V."/>
            <person name="Vij S."/>
            <person name="Kapur A."/>
            <person name="Khurana P."/>
            <person name="Khurana P."/>
            <person name="Khurana J.P."/>
            <person name="Tyagi A.K."/>
            <person name="Gaikwad K."/>
            <person name="Singh A."/>
            <person name="Dalal V."/>
            <person name="Srivastava S."/>
            <person name="Dixit A."/>
            <person name="Pal A.K."/>
            <person name="Ghazi I.A."/>
            <person name="Yadav M."/>
            <person name="Pandit A."/>
            <person name="Bhargava A."/>
            <person name="Sureshbabu K."/>
            <person name="Batra K."/>
            <person name="Sharma T.R."/>
            <person name="Mohapatra T."/>
            <person name="Singh N.K."/>
            <person name="Messing J."/>
            <person name="Nelson A.B."/>
            <person name="Fuks G."/>
            <person name="Kavchok S."/>
            <person name="Keizer G."/>
            <person name="Linton E."/>
            <person name="Llaca V."/>
            <person name="Song R."/>
            <person name="Tanyolac B."/>
            <person name="Young S."/>
            <person name="Ho-Il K."/>
            <person name="Hahn J.H."/>
            <person name="Sangsakoo G."/>
            <person name="Vanavichit A."/>
            <person name="de Mattos Luiz.A.T."/>
            <person name="Zimmer P.D."/>
            <person name="Malone G."/>
            <person name="Dellagostin O."/>
            <person name="de Oliveira A.C."/>
            <person name="Bevan M."/>
            <person name="Bancroft I."/>
            <person name="Minx P."/>
            <person name="Cordum H."/>
            <person name="Wilson R."/>
            <person name="Cheng Z."/>
            <person name="Jin W."/>
            <person name="Jiang J."/>
            <person name="Leong S.A."/>
            <person name="Iwama H."/>
            <person name="Gojobori T."/>
            <person name="Itoh T."/>
            <person name="Niimura Y."/>
            <person name="Fujii Y."/>
            <person name="Habara T."/>
            <person name="Sakai H."/>
            <person name="Sato Y."/>
            <person name="Wilson G."/>
            <person name="Kumar K."/>
            <person name="McCouch S."/>
            <person name="Juretic N."/>
            <person name="Hoen D."/>
            <person name="Wright S."/>
            <person name="Bruskiewich R."/>
            <person name="Bureau T."/>
            <person name="Miyao A."/>
            <person name="Hirochika H."/>
            <person name="Nishikawa T."/>
            <person name="Kadowaki K."/>
            <person name="Sugiura M."/>
            <person name="Burr B."/>
            <person name="Sasaki T."/>
        </authorList>
    </citation>
    <scope>NUCLEOTIDE SEQUENCE [LARGE SCALE GENOMIC DNA]</scope>
    <source>
        <strain evidence="4">cv. Nipponbare</strain>
    </source>
</reference>
<feature type="signal peptide" evidence="2">
    <location>
        <begin position="1"/>
        <end position="27"/>
    </location>
</feature>
<evidence type="ECO:0008006" key="5">
    <source>
        <dbReference type="Google" id="ProtNLM"/>
    </source>
</evidence>
<feature type="compositionally biased region" description="Basic residues" evidence="1">
    <location>
        <begin position="66"/>
        <end position="75"/>
    </location>
</feature>
<proteinExistence type="predicted"/>
<dbReference type="Proteomes" id="UP000000763">
    <property type="component" value="Chromosome 7"/>
</dbReference>
<gene>
    <name evidence="3" type="primary">OSJNBa0033J14.3</name>
</gene>
<evidence type="ECO:0000313" key="3">
    <source>
        <dbReference type="EMBL" id="BAC83705.1"/>
    </source>
</evidence>
<protein>
    <recommendedName>
        <fullName evidence="5">Secreted protein</fullName>
    </recommendedName>
</protein>
<name>Q6Z5S5_ORYSJ</name>
<evidence type="ECO:0000256" key="2">
    <source>
        <dbReference type="SAM" id="SignalP"/>
    </source>
</evidence>
<keyword evidence="2" id="KW-0732">Signal</keyword>
<feature type="region of interest" description="Disordered" evidence="1">
    <location>
        <begin position="47"/>
        <end position="75"/>
    </location>
</feature>